<dbReference type="EMBL" id="CP034951">
    <property type="protein sequence ID" value="QAA80522.1"/>
    <property type="molecule type" value="Genomic_DNA"/>
</dbReference>
<protein>
    <submittedName>
        <fullName evidence="2">Universal stress protein</fullName>
    </submittedName>
</protein>
<dbReference type="OrthoDB" id="9788959at2"/>
<name>A0A410FZR6_9FLAO</name>
<evidence type="ECO:0000313" key="2">
    <source>
        <dbReference type="EMBL" id="QAA80522.1"/>
    </source>
</evidence>
<dbReference type="Pfam" id="PF00582">
    <property type="entry name" value="Usp"/>
    <property type="match status" value="1"/>
</dbReference>
<sequence length="283" mass="32653">MKKRILIPTDYSTNAFNAIKYALELYKEESCEFFIFHSYYLSGFSKDNLLTPEPTDAELERVRIKSERNMSKLKVQMKSFEENPHHSFQYMDVFGSFYDVMEETVKKESIEFVIMGTQGESDKKTVVLGSNAVNVMERIRTCPVMAIPATVAFSKPNEIVFPTSFLTDYKETELDVLREISRLTDAPIRILHVQKDKKLSKTQMKNKALLESILGSVPHTYHTLYDLEIKDGVRSFVQSRESDMIAFINRKHNFFGSIFSNPMVKELGKYSNVPLLAVHDVKK</sequence>
<feature type="domain" description="UspA" evidence="1">
    <location>
        <begin position="2"/>
        <end position="148"/>
    </location>
</feature>
<dbReference type="AlphaFoldDB" id="A0A410FZR6"/>
<dbReference type="SUPFAM" id="SSF52402">
    <property type="entry name" value="Adenine nucleotide alpha hydrolases-like"/>
    <property type="match status" value="2"/>
</dbReference>
<accession>A0A410FZR6</accession>
<dbReference type="Proteomes" id="UP000285517">
    <property type="component" value="Chromosome"/>
</dbReference>
<dbReference type="Gene3D" id="3.40.50.620">
    <property type="entry name" value="HUPs"/>
    <property type="match status" value="2"/>
</dbReference>
<proteinExistence type="predicted"/>
<dbReference type="RefSeq" id="WP_128248922.1">
    <property type="nucleotide sequence ID" value="NZ_CP034951.1"/>
</dbReference>
<reference evidence="2 3" key="1">
    <citation type="submission" date="2019-01" db="EMBL/GenBank/DDBJ databases">
        <title>Complete genome sequencing of Aequorivita sp. H23M31.</title>
        <authorList>
            <person name="Bae J.-W."/>
        </authorList>
    </citation>
    <scope>NUCLEOTIDE SEQUENCE [LARGE SCALE GENOMIC DNA]</scope>
    <source>
        <strain evidence="2 3">H23M31</strain>
    </source>
</reference>
<dbReference type="KEGG" id="aev:EI546_01710"/>
<evidence type="ECO:0000313" key="3">
    <source>
        <dbReference type="Proteomes" id="UP000285517"/>
    </source>
</evidence>
<dbReference type="InterPro" id="IPR014729">
    <property type="entry name" value="Rossmann-like_a/b/a_fold"/>
</dbReference>
<dbReference type="CDD" id="cd00293">
    <property type="entry name" value="USP-like"/>
    <property type="match status" value="1"/>
</dbReference>
<keyword evidence="3" id="KW-1185">Reference proteome</keyword>
<dbReference type="InterPro" id="IPR006016">
    <property type="entry name" value="UspA"/>
</dbReference>
<evidence type="ECO:0000259" key="1">
    <source>
        <dbReference type="Pfam" id="PF00582"/>
    </source>
</evidence>
<gene>
    <name evidence="2" type="ORF">EI546_01710</name>
</gene>
<organism evidence="2 3">
    <name type="scientific">Aequorivita ciconiae</name>
    <dbReference type="NCBI Taxonomy" id="2494375"/>
    <lineage>
        <taxon>Bacteria</taxon>
        <taxon>Pseudomonadati</taxon>
        <taxon>Bacteroidota</taxon>
        <taxon>Flavobacteriia</taxon>
        <taxon>Flavobacteriales</taxon>
        <taxon>Flavobacteriaceae</taxon>
        <taxon>Aequorivita</taxon>
    </lineage>
</organism>